<comment type="caution">
    <text evidence="1">The sequence shown here is derived from an EMBL/GenBank/DDBJ whole genome shotgun (WGS) entry which is preliminary data.</text>
</comment>
<organism evidence="1 2">
    <name type="scientific">Hamadaea flava</name>
    <dbReference type="NCBI Taxonomy" id="1742688"/>
    <lineage>
        <taxon>Bacteria</taxon>
        <taxon>Bacillati</taxon>
        <taxon>Actinomycetota</taxon>
        <taxon>Actinomycetes</taxon>
        <taxon>Micromonosporales</taxon>
        <taxon>Micromonosporaceae</taxon>
        <taxon>Hamadaea</taxon>
    </lineage>
</organism>
<dbReference type="RefSeq" id="WP_253762918.1">
    <property type="nucleotide sequence ID" value="NZ_JAMZDZ010000001.1"/>
</dbReference>
<reference evidence="2" key="1">
    <citation type="journal article" date="2019" name="Int. J. Syst. Evol. Microbiol.">
        <title>The Global Catalogue of Microorganisms (GCM) 10K type strain sequencing project: providing services to taxonomists for standard genome sequencing and annotation.</title>
        <authorList>
            <consortium name="The Broad Institute Genomics Platform"/>
            <consortium name="The Broad Institute Genome Sequencing Center for Infectious Disease"/>
            <person name="Wu L."/>
            <person name="Ma J."/>
        </authorList>
    </citation>
    <scope>NUCLEOTIDE SEQUENCE [LARGE SCALE GENOMIC DNA]</scope>
    <source>
        <strain evidence="2">CGMCC 4.7289</strain>
    </source>
</reference>
<name>A0ABV8LXG5_9ACTN</name>
<dbReference type="EMBL" id="JBHSAY010000020">
    <property type="protein sequence ID" value="MFC4135072.1"/>
    <property type="molecule type" value="Genomic_DNA"/>
</dbReference>
<dbReference type="Proteomes" id="UP001595816">
    <property type="component" value="Unassembled WGS sequence"/>
</dbReference>
<sequence length="163" mass="18554">MEITNDGRHDFDFIFGQWHVLNRKLRDPLDADCDEWVEFGARAVAEPILGGLSHVDRIWAEAPPGGTAFEGYTLRQFDPAARTWRIWWASTRQPGHLDPPVEGAWSGGQGVFECDDVLGGMPTRVRFTWTHDQPDQARWEQAFSVDGGVTWRTNWVMELTRAA</sequence>
<keyword evidence="2" id="KW-1185">Reference proteome</keyword>
<evidence type="ECO:0000313" key="1">
    <source>
        <dbReference type="EMBL" id="MFC4135072.1"/>
    </source>
</evidence>
<evidence type="ECO:0008006" key="3">
    <source>
        <dbReference type="Google" id="ProtNLM"/>
    </source>
</evidence>
<gene>
    <name evidence="1" type="ORF">ACFOZ4_31055</name>
</gene>
<proteinExistence type="predicted"/>
<protein>
    <recommendedName>
        <fullName evidence="3">DUF1579 domain-containing protein</fullName>
    </recommendedName>
</protein>
<accession>A0ABV8LXG5</accession>
<evidence type="ECO:0000313" key="2">
    <source>
        <dbReference type="Proteomes" id="UP001595816"/>
    </source>
</evidence>